<feature type="region of interest" description="Disordered" evidence="1">
    <location>
        <begin position="1"/>
        <end position="75"/>
    </location>
</feature>
<protein>
    <submittedName>
        <fullName evidence="3">Class I SAM-dependent methyltransferase</fullName>
    </submittedName>
</protein>
<reference evidence="3 4" key="1">
    <citation type="submission" date="2018-09" db="EMBL/GenBank/DDBJ databases">
        <title>YIM 75507 draft genome.</title>
        <authorList>
            <person name="Tang S."/>
            <person name="Feng Y."/>
        </authorList>
    </citation>
    <scope>NUCLEOTIDE SEQUENCE [LARGE SCALE GENOMIC DNA]</scope>
    <source>
        <strain evidence="3 4">YIM 75507</strain>
    </source>
</reference>
<keyword evidence="3" id="KW-0808">Transferase</keyword>
<evidence type="ECO:0000256" key="1">
    <source>
        <dbReference type="SAM" id="MobiDB-lite"/>
    </source>
</evidence>
<dbReference type="GO" id="GO:0032259">
    <property type="term" value="P:methylation"/>
    <property type="evidence" value="ECO:0007669"/>
    <property type="project" value="UniProtKB-KW"/>
</dbReference>
<dbReference type="PANTHER" id="PTHR43591:SF24">
    <property type="entry name" value="2-METHOXY-6-POLYPRENYL-1,4-BENZOQUINOL METHYLASE, MITOCHONDRIAL"/>
    <property type="match status" value="1"/>
</dbReference>
<proteinExistence type="predicted"/>
<gene>
    <name evidence="3" type="ORF">D5H75_25955</name>
</gene>
<dbReference type="InterPro" id="IPR013216">
    <property type="entry name" value="Methyltransf_11"/>
</dbReference>
<dbReference type="OrthoDB" id="21342at2"/>
<dbReference type="Gene3D" id="3.40.50.150">
    <property type="entry name" value="Vaccinia Virus protein VP39"/>
    <property type="match status" value="1"/>
</dbReference>
<organism evidence="3 4">
    <name type="scientific">Bailinhaonella thermotolerans</name>
    <dbReference type="NCBI Taxonomy" id="1070861"/>
    <lineage>
        <taxon>Bacteria</taxon>
        <taxon>Bacillati</taxon>
        <taxon>Actinomycetota</taxon>
        <taxon>Actinomycetes</taxon>
        <taxon>Streptosporangiales</taxon>
        <taxon>Streptosporangiaceae</taxon>
        <taxon>Bailinhaonella</taxon>
    </lineage>
</organism>
<dbReference type="Proteomes" id="UP000265768">
    <property type="component" value="Unassembled WGS sequence"/>
</dbReference>
<feature type="domain" description="Methyltransferase type 11" evidence="2">
    <location>
        <begin position="124"/>
        <end position="218"/>
    </location>
</feature>
<dbReference type="AlphaFoldDB" id="A0A3A4AFV9"/>
<evidence type="ECO:0000259" key="2">
    <source>
        <dbReference type="Pfam" id="PF08241"/>
    </source>
</evidence>
<sequence length="320" mass="34415">MSEPDRGTGTNPGDVNPGDTDRSDVNPGDADRSDANRDEAGRDGRDEAGRDEAGRDEAGRDEADRSDAGRDDAERVKERVAEIWGFAAPGYDGSWGHGLKTGAEKRAWTAALARMLPPGPLRLLDAGCGTGFLTLLLAEAGHEVVGLDLSEGMLAVAAREAERRGLRPRLVRGDAERPPAGLGPFDAVVSRHLLWTLPEPERAVRAWRGLLRPGGLVLAIDEFWPPLSPAARLAVRAGRLLDRLAGEDDGGGYPPDLAGRLPLHRLADPGPVREVFERAGLTGVGVEPLTEVDRAERAVMPLRLKLGFDYRRYLIRGSCP</sequence>
<feature type="compositionally biased region" description="Basic and acidic residues" evidence="1">
    <location>
        <begin position="19"/>
        <end position="75"/>
    </location>
</feature>
<keyword evidence="3" id="KW-0489">Methyltransferase</keyword>
<comment type="caution">
    <text evidence="3">The sequence shown here is derived from an EMBL/GenBank/DDBJ whole genome shotgun (WGS) entry which is preliminary data.</text>
</comment>
<dbReference type="CDD" id="cd02440">
    <property type="entry name" value="AdoMet_MTases"/>
    <property type="match status" value="1"/>
</dbReference>
<dbReference type="SUPFAM" id="SSF53335">
    <property type="entry name" value="S-adenosyl-L-methionine-dependent methyltransferases"/>
    <property type="match status" value="1"/>
</dbReference>
<evidence type="ECO:0000313" key="3">
    <source>
        <dbReference type="EMBL" id="RJL27239.1"/>
    </source>
</evidence>
<accession>A0A3A4AFV9</accession>
<dbReference type="Pfam" id="PF08241">
    <property type="entry name" value="Methyltransf_11"/>
    <property type="match status" value="1"/>
</dbReference>
<name>A0A3A4AFV9_9ACTN</name>
<dbReference type="RefSeq" id="WP_119929140.1">
    <property type="nucleotide sequence ID" value="NZ_QZEY01000011.1"/>
</dbReference>
<dbReference type="InterPro" id="IPR029063">
    <property type="entry name" value="SAM-dependent_MTases_sf"/>
</dbReference>
<dbReference type="EMBL" id="QZEY01000011">
    <property type="protein sequence ID" value="RJL27239.1"/>
    <property type="molecule type" value="Genomic_DNA"/>
</dbReference>
<dbReference type="GO" id="GO:0008757">
    <property type="term" value="F:S-adenosylmethionine-dependent methyltransferase activity"/>
    <property type="evidence" value="ECO:0007669"/>
    <property type="project" value="InterPro"/>
</dbReference>
<keyword evidence="4" id="KW-1185">Reference proteome</keyword>
<dbReference type="PANTHER" id="PTHR43591">
    <property type="entry name" value="METHYLTRANSFERASE"/>
    <property type="match status" value="1"/>
</dbReference>
<evidence type="ECO:0000313" key="4">
    <source>
        <dbReference type="Proteomes" id="UP000265768"/>
    </source>
</evidence>